<accession>A0AAD6LJC3</accession>
<keyword evidence="2" id="KW-1185">Reference proteome</keyword>
<evidence type="ECO:0000313" key="1">
    <source>
        <dbReference type="EMBL" id="KAJ6968059.1"/>
    </source>
</evidence>
<comment type="caution">
    <text evidence="1">The sequence shown here is derived from an EMBL/GenBank/DDBJ whole genome shotgun (WGS) entry which is preliminary data.</text>
</comment>
<proteinExistence type="predicted"/>
<reference evidence="1 2" key="1">
    <citation type="journal article" date="2023" name="Mol. Ecol. Resour.">
        <title>Chromosome-level genome assembly of a triploid poplar Populus alba 'Berolinensis'.</title>
        <authorList>
            <person name="Chen S."/>
            <person name="Yu Y."/>
            <person name="Wang X."/>
            <person name="Wang S."/>
            <person name="Zhang T."/>
            <person name="Zhou Y."/>
            <person name="He R."/>
            <person name="Meng N."/>
            <person name="Wang Y."/>
            <person name="Liu W."/>
            <person name="Liu Z."/>
            <person name="Liu J."/>
            <person name="Guo Q."/>
            <person name="Huang H."/>
            <person name="Sederoff R.R."/>
            <person name="Wang G."/>
            <person name="Qu G."/>
            <person name="Chen S."/>
        </authorList>
    </citation>
    <scope>NUCLEOTIDE SEQUENCE [LARGE SCALE GENOMIC DNA]</scope>
    <source>
        <strain evidence="1">SC-2020</strain>
    </source>
</reference>
<dbReference type="Proteomes" id="UP001164929">
    <property type="component" value="Chromosome 16"/>
</dbReference>
<gene>
    <name evidence="1" type="ORF">NC653_036103</name>
</gene>
<dbReference type="AlphaFoldDB" id="A0AAD6LJC3"/>
<protein>
    <submittedName>
        <fullName evidence="1">Uncharacterized protein</fullName>
    </submittedName>
</protein>
<name>A0AAD6LJC3_9ROSI</name>
<sequence length="118" mass="12811">MVEEDKVKKQKLLGVAAFAVQSGSSIEANDVTVHGRRINVMVALVPLDFRSPVVNLLPSPPPSPITGDVLTMERKGTSLVSWGSMIVAYQPTSRPQNSDSRNEKNKLLAHGVLFNGSW</sequence>
<evidence type="ECO:0000313" key="2">
    <source>
        <dbReference type="Proteomes" id="UP001164929"/>
    </source>
</evidence>
<dbReference type="EMBL" id="JAQIZT010000016">
    <property type="protein sequence ID" value="KAJ6968059.1"/>
    <property type="molecule type" value="Genomic_DNA"/>
</dbReference>
<organism evidence="1 2">
    <name type="scientific">Populus alba x Populus x berolinensis</name>
    <dbReference type="NCBI Taxonomy" id="444605"/>
    <lineage>
        <taxon>Eukaryota</taxon>
        <taxon>Viridiplantae</taxon>
        <taxon>Streptophyta</taxon>
        <taxon>Embryophyta</taxon>
        <taxon>Tracheophyta</taxon>
        <taxon>Spermatophyta</taxon>
        <taxon>Magnoliopsida</taxon>
        <taxon>eudicotyledons</taxon>
        <taxon>Gunneridae</taxon>
        <taxon>Pentapetalae</taxon>
        <taxon>rosids</taxon>
        <taxon>fabids</taxon>
        <taxon>Malpighiales</taxon>
        <taxon>Salicaceae</taxon>
        <taxon>Saliceae</taxon>
        <taxon>Populus</taxon>
    </lineage>
</organism>